<organism evidence="7 8">
    <name type="scientific">Yoonia phaeophyticola</name>
    <dbReference type="NCBI Taxonomy" id="3137369"/>
    <lineage>
        <taxon>Bacteria</taxon>
        <taxon>Pseudomonadati</taxon>
        <taxon>Pseudomonadota</taxon>
        <taxon>Alphaproteobacteria</taxon>
        <taxon>Rhodobacterales</taxon>
        <taxon>Paracoccaceae</taxon>
        <taxon>Yoonia</taxon>
    </lineage>
</organism>
<dbReference type="PANTHER" id="PTHR42978">
    <property type="entry name" value="QUORUM-QUENCHING LACTONASE YTNP-RELATED-RELATED"/>
    <property type="match status" value="1"/>
</dbReference>
<evidence type="ECO:0000256" key="4">
    <source>
        <dbReference type="ARBA" id="ARBA00022833"/>
    </source>
</evidence>
<evidence type="ECO:0000256" key="1">
    <source>
        <dbReference type="ARBA" id="ARBA00007749"/>
    </source>
</evidence>
<keyword evidence="8" id="KW-1185">Reference proteome</keyword>
<dbReference type="Pfam" id="PF00753">
    <property type="entry name" value="Lactamase_B"/>
    <property type="match status" value="1"/>
</dbReference>
<keyword evidence="5" id="KW-0732">Signal</keyword>
<gene>
    <name evidence="7" type="ORF">AABB29_13420</name>
</gene>
<dbReference type="RefSeq" id="WP_341366001.1">
    <property type="nucleotide sequence ID" value="NZ_CP150951.2"/>
</dbReference>
<accession>A0ABZ2V3J3</accession>
<feature type="domain" description="Metallo-beta-lactamase" evidence="6">
    <location>
        <begin position="93"/>
        <end position="300"/>
    </location>
</feature>
<keyword evidence="3" id="KW-0378">Hydrolase</keyword>
<reference evidence="8" key="1">
    <citation type="submission" date="2024-04" db="EMBL/GenBank/DDBJ databases">
        <title>Phylogenomic analyses of a clade within the roseobacter group suggest taxonomic reassignments of species of the genera Aestuariivita, Citreicella, Loktanella, Nautella, Pelagibaca, Ruegeria, Thalassobius, Thiobacimonas and Tropicibacter, and the proposal o.</title>
        <authorList>
            <person name="Jeon C.O."/>
        </authorList>
    </citation>
    <scope>NUCLEOTIDE SEQUENCE [LARGE SCALE GENOMIC DNA]</scope>
    <source>
        <strain evidence="8">BS5-3</strain>
    </source>
</reference>
<dbReference type="InterPro" id="IPR001279">
    <property type="entry name" value="Metallo-B-lactamas"/>
</dbReference>
<dbReference type="InterPro" id="IPR006311">
    <property type="entry name" value="TAT_signal"/>
</dbReference>
<evidence type="ECO:0000313" key="8">
    <source>
        <dbReference type="Proteomes" id="UP001440612"/>
    </source>
</evidence>
<feature type="chain" id="PRO_5045388801" evidence="5">
    <location>
        <begin position="30"/>
        <end position="327"/>
    </location>
</feature>
<protein>
    <submittedName>
        <fullName evidence="7">MBL fold metallo-hydrolase</fullName>
    </submittedName>
</protein>
<dbReference type="SMART" id="SM00849">
    <property type="entry name" value="Lactamase_B"/>
    <property type="match status" value="1"/>
</dbReference>
<proteinExistence type="inferred from homology"/>
<keyword evidence="4" id="KW-0862">Zinc</keyword>
<evidence type="ECO:0000256" key="5">
    <source>
        <dbReference type="SAM" id="SignalP"/>
    </source>
</evidence>
<evidence type="ECO:0000256" key="3">
    <source>
        <dbReference type="ARBA" id="ARBA00022801"/>
    </source>
</evidence>
<name>A0ABZ2V3J3_9RHOB</name>
<dbReference type="PROSITE" id="PS51318">
    <property type="entry name" value="TAT"/>
    <property type="match status" value="1"/>
</dbReference>
<dbReference type="SUPFAM" id="SSF56281">
    <property type="entry name" value="Metallo-hydrolase/oxidoreductase"/>
    <property type="match status" value="1"/>
</dbReference>
<comment type="similarity">
    <text evidence="1">Belongs to the metallo-beta-lactamase superfamily.</text>
</comment>
<dbReference type="InterPro" id="IPR036866">
    <property type="entry name" value="RibonucZ/Hydroxyglut_hydro"/>
</dbReference>
<feature type="signal peptide" evidence="5">
    <location>
        <begin position="1"/>
        <end position="29"/>
    </location>
</feature>
<evidence type="ECO:0000313" key="7">
    <source>
        <dbReference type="EMBL" id="WZC47881.1"/>
    </source>
</evidence>
<evidence type="ECO:0000256" key="2">
    <source>
        <dbReference type="ARBA" id="ARBA00022723"/>
    </source>
</evidence>
<evidence type="ECO:0000259" key="6">
    <source>
        <dbReference type="SMART" id="SM00849"/>
    </source>
</evidence>
<dbReference type="PANTHER" id="PTHR42978:SF6">
    <property type="entry name" value="QUORUM-QUENCHING LACTONASE YTNP-RELATED"/>
    <property type="match status" value="1"/>
</dbReference>
<dbReference type="Proteomes" id="UP001440612">
    <property type="component" value="Chromosome"/>
</dbReference>
<sequence length="327" mass="34557">MTLSRRHLFTGAAAALAAPAIISANTAAAQPQQAPILGGDIRRDFVGNIEVIALWDGFAPLPNGIITGFDAGEGAAAAAGAYKHFDAETSKISINGYIIKTADRIIAVDTGAPPAMAPTVGRWQQSLALAGLTPDMIDSVFLTHMHGDHVAGLTDITTGAARLPGARLIAAQAEWDFTFSDEVYNALPAAFQPNIDLARGLIQPYRDVFEGIPMQGQTDIAPGVTAIPLPGHTPGHMGLLISDGDEHLLIWGDAVHLPAFQFAHPDWGVIFDADHGAAAQTRKNLLDMAATDRLRVGGMHLDFPSLGYVERSGDSYRYIPAPASYHG</sequence>
<dbReference type="Gene3D" id="3.60.15.10">
    <property type="entry name" value="Ribonuclease Z/Hydroxyacylglutathione hydrolase-like"/>
    <property type="match status" value="1"/>
</dbReference>
<dbReference type="InterPro" id="IPR051013">
    <property type="entry name" value="MBL_superfamily_lactonases"/>
</dbReference>
<keyword evidence="2" id="KW-0479">Metal-binding</keyword>
<dbReference type="EMBL" id="CP150951">
    <property type="protein sequence ID" value="WZC47881.1"/>
    <property type="molecule type" value="Genomic_DNA"/>
</dbReference>
<dbReference type="CDD" id="cd07720">
    <property type="entry name" value="OPHC2-like_MBL-fold"/>
    <property type="match status" value="1"/>
</dbReference>